<comment type="caution">
    <text evidence="8">The sequence shown here is derived from an EMBL/GenBank/DDBJ whole genome shotgun (WGS) entry which is preliminary data.</text>
</comment>
<dbReference type="PANTHER" id="PTHR33452:SF1">
    <property type="entry name" value="INNER MEMBRANE PROTEIN YPHA-RELATED"/>
    <property type="match status" value="1"/>
</dbReference>
<dbReference type="AlphaFoldDB" id="I8HYM7"/>
<evidence type="ECO:0000313" key="8">
    <source>
        <dbReference type="EMBL" id="EIT68566.1"/>
    </source>
</evidence>
<dbReference type="GO" id="GO:0005886">
    <property type="term" value="C:plasma membrane"/>
    <property type="evidence" value="ECO:0007669"/>
    <property type="project" value="UniProtKB-SubCell"/>
</dbReference>
<evidence type="ECO:0000256" key="6">
    <source>
        <dbReference type="ARBA" id="ARBA00023136"/>
    </source>
</evidence>
<comment type="similarity">
    <text evidence="2">Belongs to the DoxX family.</text>
</comment>
<evidence type="ECO:0000313" key="9">
    <source>
        <dbReference type="Proteomes" id="UP000003704"/>
    </source>
</evidence>
<evidence type="ECO:0000256" key="7">
    <source>
        <dbReference type="SAM" id="Phobius"/>
    </source>
</evidence>
<dbReference type="Proteomes" id="UP000003704">
    <property type="component" value="Unassembled WGS sequence"/>
</dbReference>
<sequence>MTTATAAAAASSYKNRPIRQPYISNALDVAGRAGLAAIFLISGLSKLGQYAGTQGYMEAMGVPGALLPLVIVVEVLGGAAILAGAYTRWAAFVLAGFSVVSALIFHADFADQVQGIMFWKNIAIAGGFLGYLVHGTGAWSVDRQLRKV</sequence>
<dbReference type="PATRIC" id="fig|1172194.4.peg.3649"/>
<evidence type="ECO:0000256" key="2">
    <source>
        <dbReference type="ARBA" id="ARBA00006679"/>
    </source>
</evidence>
<dbReference type="PANTHER" id="PTHR33452">
    <property type="entry name" value="OXIDOREDUCTASE CATD-RELATED"/>
    <property type="match status" value="1"/>
</dbReference>
<accession>I8HYM7</accession>
<dbReference type="OrthoDB" id="9792760at2"/>
<dbReference type="RefSeq" id="WP_007186696.1">
    <property type="nucleotide sequence ID" value="NZ_AKGD01000003.1"/>
</dbReference>
<name>I8HYM7_9GAMM</name>
<dbReference type="InterPro" id="IPR032808">
    <property type="entry name" value="DoxX"/>
</dbReference>
<dbReference type="InterPro" id="IPR051907">
    <property type="entry name" value="DoxX-like_oxidoreductase"/>
</dbReference>
<evidence type="ECO:0000256" key="5">
    <source>
        <dbReference type="ARBA" id="ARBA00022989"/>
    </source>
</evidence>
<feature type="transmembrane region" description="Helical" evidence="7">
    <location>
        <begin position="59"/>
        <end position="83"/>
    </location>
</feature>
<dbReference type="STRING" id="1172194.WQQ_37610"/>
<evidence type="ECO:0000256" key="4">
    <source>
        <dbReference type="ARBA" id="ARBA00022692"/>
    </source>
</evidence>
<evidence type="ECO:0000256" key="3">
    <source>
        <dbReference type="ARBA" id="ARBA00022475"/>
    </source>
</evidence>
<dbReference type="EMBL" id="AKGD01000003">
    <property type="protein sequence ID" value="EIT68566.1"/>
    <property type="molecule type" value="Genomic_DNA"/>
</dbReference>
<dbReference type="Pfam" id="PF07681">
    <property type="entry name" value="DoxX"/>
    <property type="match status" value="1"/>
</dbReference>
<proteinExistence type="inferred from homology"/>
<reference evidence="8 9" key="1">
    <citation type="journal article" date="2012" name="J. Bacteriol.">
        <title>Genome Sequence of n-Alkane-Degrading Hydrocarboniphaga effusa Strain AP103T (ATCC BAA-332T).</title>
        <authorList>
            <person name="Chang H.K."/>
            <person name="Zylstra G.J."/>
            <person name="Chae J.C."/>
        </authorList>
    </citation>
    <scope>NUCLEOTIDE SEQUENCE [LARGE SCALE GENOMIC DNA]</scope>
    <source>
        <strain evidence="8 9">AP103</strain>
    </source>
</reference>
<keyword evidence="9" id="KW-1185">Reference proteome</keyword>
<evidence type="ECO:0000256" key="1">
    <source>
        <dbReference type="ARBA" id="ARBA00004651"/>
    </source>
</evidence>
<keyword evidence="3" id="KW-1003">Cell membrane</keyword>
<gene>
    <name evidence="8" type="ORF">WQQ_37610</name>
</gene>
<feature type="transmembrane region" description="Helical" evidence="7">
    <location>
        <begin position="89"/>
        <end position="110"/>
    </location>
</feature>
<keyword evidence="5 7" id="KW-1133">Transmembrane helix</keyword>
<feature type="transmembrane region" description="Helical" evidence="7">
    <location>
        <begin position="122"/>
        <end position="141"/>
    </location>
</feature>
<feature type="transmembrane region" description="Helical" evidence="7">
    <location>
        <begin position="29"/>
        <end position="47"/>
    </location>
</feature>
<organism evidence="8 9">
    <name type="scientific">Hydrocarboniphaga effusa AP103</name>
    <dbReference type="NCBI Taxonomy" id="1172194"/>
    <lineage>
        <taxon>Bacteria</taxon>
        <taxon>Pseudomonadati</taxon>
        <taxon>Pseudomonadota</taxon>
        <taxon>Gammaproteobacteria</taxon>
        <taxon>Nevskiales</taxon>
        <taxon>Nevskiaceae</taxon>
        <taxon>Hydrocarboniphaga</taxon>
    </lineage>
</organism>
<comment type="subcellular location">
    <subcellularLocation>
        <location evidence="1">Cell membrane</location>
        <topology evidence="1">Multi-pass membrane protein</topology>
    </subcellularLocation>
</comment>
<keyword evidence="4 7" id="KW-0812">Transmembrane</keyword>
<protein>
    <submittedName>
        <fullName evidence="8">Quinol oxidase subunit</fullName>
    </submittedName>
</protein>
<keyword evidence="6 7" id="KW-0472">Membrane</keyword>